<dbReference type="AlphaFoldDB" id="E0TFI4"/>
<protein>
    <recommendedName>
        <fullName evidence="3">ASCH domain-containing protein</fullName>
    </recommendedName>
</protein>
<organism evidence="1 2">
    <name type="scientific">Parvularcula bermudensis (strain ATCC BAA-594 / HTCC2503 / KCTC 12087)</name>
    <dbReference type="NCBI Taxonomy" id="314260"/>
    <lineage>
        <taxon>Bacteria</taxon>
        <taxon>Pseudomonadati</taxon>
        <taxon>Pseudomonadota</taxon>
        <taxon>Alphaproteobacteria</taxon>
        <taxon>Parvularculales</taxon>
        <taxon>Parvularculaceae</taxon>
        <taxon>Parvularcula</taxon>
    </lineage>
</organism>
<evidence type="ECO:0000313" key="2">
    <source>
        <dbReference type="Proteomes" id="UP000001302"/>
    </source>
</evidence>
<gene>
    <name evidence="1" type="ordered locus">PB2503_12519</name>
</gene>
<dbReference type="HOGENOM" id="CLU_137806_0_0_5"/>
<keyword evidence="2" id="KW-1185">Reference proteome</keyword>
<evidence type="ECO:0008006" key="3">
    <source>
        <dbReference type="Google" id="ProtNLM"/>
    </source>
</evidence>
<dbReference type="STRING" id="314260.PB2503_12519"/>
<sequence>MHLAVFQEPYLSFVLNGQKTVESRFSRIECAPYRQVHSGDIILVKQSGGPVRAITQAAKIAYFDFQNDSIERVKTLYGAGICGDDEFWESQRSALFATIIELCYTIAIKPFDIPKRDRRGWVPLDCRQRSFSF</sequence>
<dbReference type="KEGG" id="pbr:PB2503_12519"/>
<reference evidence="2" key="1">
    <citation type="submission" date="2010-08" db="EMBL/GenBank/DDBJ databases">
        <title>Genome sequence of Parvularcula bermudensis HTCC2503.</title>
        <authorList>
            <person name="Kang D.-M."/>
            <person name="Oh H.-M."/>
            <person name="Cho J.-C."/>
        </authorList>
    </citation>
    <scope>NUCLEOTIDE SEQUENCE [LARGE SCALE GENOMIC DNA]</scope>
    <source>
        <strain evidence="2">ATCC BAA-594 / HTCC2503 / KCTC 12087</strain>
    </source>
</reference>
<name>E0TFI4_PARBH</name>
<accession>E0TFI4</accession>
<dbReference type="EMBL" id="CP002156">
    <property type="protein sequence ID" value="ADM10544.1"/>
    <property type="molecule type" value="Genomic_DNA"/>
</dbReference>
<dbReference type="eggNOG" id="ENOG50335NZ">
    <property type="taxonomic scope" value="Bacteria"/>
</dbReference>
<proteinExistence type="predicted"/>
<dbReference type="SUPFAM" id="SSF88697">
    <property type="entry name" value="PUA domain-like"/>
    <property type="match status" value="1"/>
</dbReference>
<dbReference type="InterPro" id="IPR015947">
    <property type="entry name" value="PUA-like_sf"/>
</dbReference>
<reference evidence="1 2" key="2">
    <citation type="journal article" date="2011" name="J. Bacteriol.">
        <title>Complete genome sequence of strain HTCC2503T of Parvularcula bermudensis, the type species of the order "Parvularculales" in the class Alphaproteobacteria.</title>
        <authorList>
            <person name="Oh H.M."/>
            <person name="Kang I."/>
            <person name="Vergin K.L."/>
            <person name="Kang D."/>
            <person name="Rhee K.H."/>
            <person name="Giovannoni S.J."/>
            <person name="Cho J.C."/>
        </authorList>
    </citation>
    <scope>NUCLEOTIDE SEQUENCE [LARGE SCALE GENOMIC DNA]</scope>
    <source>
        <strain evidence="2">ATCC BAA-594 / HTCC2503 / KCTC 12087</strain>
    </source>
</reference>
<evidence type="ECO:0000313" key="1">
    <source>
        <dbReference type="EMBL" id="ADM10544.1"/>
    </source>
</evidence>
<dbReference type="Proteomes" id="UP000001302">
    <property type="component" value="Chromosome"/>
</dbReference>